<keyword evidence="1 3" id="KW-0808">Transferase</keyword>
<keyword evidence="4" id="KW-1185">Reference proteome</keyword>
<evidence type="ECO:0000313" key="4">
    <source>
        <dbReference type="Proteomes" id="UP000246132"/>
    </source>
</evidence>
<dbReference type="OrthoDB" id="3206826at2"/>
<feature type="domain" description="Methyltransferase" evidence="2">
    <location>
        <begin position="47"/>
        <end position="140"/>
    </location>
</feature>
<name>A0A3A8A9C8_9HYPH</name>
<protein>
    <submittedName>
        <fullName evidence="3">Class I SAM-dependent methyltransferase</fullName>
    </submittedName>
</protein>
<evidence type="ECO:0000256" key="1">
    <source>
        <dbReference type="ARBA" id="ARBA00022679"/>
    </source>
</evidence>
<gene>
    <name evidence="3" type="ORF">DEM25_013145</name>
</gene>
<accession>A0A3A8A9C8</accession>
<reference evidence="3 4" key="1">
    <citation type="journal article" date="2018" name="Int. J. Syst. Bacteriol.">
        <title>Oceaniradius stylonemae gen. nov., sp. nov., isolated from a red alga, Stylonema cornu-cervi.</title>
        <authorList>
            <person name="Jeong S."/>
        </authorList>
    </citation>
    <scope>NUCLEOTIDE SEQUENCE [LARGE SCALE GENOMIC DNA]</scope>
    <source>
        <strain evidence="3 4">StC1</strain>
    </source>
</reference>
<dbReference type="PANTHER" id="PTHR43861">
    <property type="entry name" value="TRANS-ACONITATE 2-METHYLTRANSFERASE-RELATED"/>
    <property type="match status" value="1"/>
</dbReference>
<comment type="caution">
    <text evidence="3">The sequence shown here is derived from an EMBL/GenBank/DDBJ whole genome shotgun (WGS) entry which is preliminary data.</text>
</comment>
<proteinExistence type="predicted"/>
<dbReference type="InterPro" id="IPR041698">
    <property type="entry name" value="Methyltransf_25"/>
</dbReference>
<dbReference type="GO" id="GO:0032259">
    <property type="term" value="P:methylation"/>
    <property type="evidence" value="ECO:0007669"/>
    <property type="project" value="UniProtKB-KW"/>
</dbReference>
<dbReference type="GO" id="GO:0008168">
    <property type="term" value="F:methyltransferase activity"/>
    <property type="evidence" value="ECO:0007669"/>
    <property type="project" value="UniProtKB-KW"/>
</dbReference>
<evidence type="ECO:0000313" key="3">
    <source>
        <dbReference type="EMBL" id="RKF06525.1"/>
    </source>
</evidence>
<dbReference type="Pfam" id="PF13649">
    <property type="entry name" value="Methyltransf_25"/>
    <property type="match status" value="1"/>
</dbReference>
<dbReference type="RefSeq" id="WP_109769080.1">
    <property type="nucleotide sequence ID" value="NZ_QFWV02000007.1"/>
</dbReference>
<evidence type="ECO:0000259" key="2">
    <source>
        <dbReference type="Pfam" id="PF13649"/>
    </source>
</evidence>
<sequence>MAEWTRGLHRIVTIPAVYDAIQRALGGPQARIGVARRLFADAEGKSVLEVGCGPGTWAPYLASARAYLGVDWNPAHIELAKRNFGRETTRFICGDLNDPATIPNDSLFDIVVGIGILHHLDDEIADRVMQRIATLLTPTGHFIGLEPVYHPRQNPIAKLLKFCDSGRNIRTEAGYRGLMDPAFGQIQTEIVTDLMRVPYSHCILRGSRG</sequence>
<dbReference type="CDD" id="cd02440">
    <property type="entry name" value="AdoMet_MTases"/>
    <property type="match status" value="1"/>
</dbReference>
<keyword evidence="3" id="KW-0489">Methyltransferase</keyword>
<dbReference type="AlphaFoldDB" id="A0A3A8A9C8"/>
<dbReference type="Proteomes" id="UP000246132">
    <property type="component" value="Unassembled WGS sequence"/>
</dbReference>
<dbReference type="EMBL" id="QFWV02000007">
    <property type="protein sequence ID" value="RKF06525.1"/>
    <property type="molecule type" value="Genomic_DNA"/>
</dbReference>
<dbReference type="SUPFAM" id="SSF53335">
    <property type="entry name" value="S-adenosyl-L-methionine-dependent methyltransferases"/>
    <property type="match status" value="1"/>
</dbReference>
<dbReference type="Gene3D" id="3.40.50.150">
    <property type="entry name" value="Vaccinia Virus protein VP39"/>
    <property type="match status" value="1"/>
</dbReference>
<dbReference type="InterPro" id="IPR029063">
    <property type="entry name" value="SAM-dependent_MTases_sf"/>
</dbReference>
<organism evidence="3 4">
    <name type="scientific">Oceaniradius stylonematis</name>
    <dbReference type="NCBI Taxonomy" id="2184161"/>
    <lineage>
        <taxon>Bacteria</taxon>
        <taxon>Pseudomonadati</taxon>
        <taxon>Pseudomonadota</taxon>
        <taxon>Alphaproteobacteria</taxon>
        <taxon>Hyphomicrobiales</taxon>
        <taxon>Ahrensiaceae</taxon>
        <taxon>Oceaniradius</taxon>
    </lineage>
</organism>